<protein>
    <submittedName>
        <fullName evidence="1">Uncharacterized protein</fullName>
    </submittedName>
</protein>
<keyword evidence="2" id="KW-1185">Reference proteome</keyword>
<sequence>MLVRLAFLVAIIALFAASFSAMVDSKQGPLLRNVAGNQTLGCGSERGHGCINGSTSGLF</sequence>
<gene>
    <name evidence="1" type="ORF">SAMN05428963_1203</name>
</gene>
<dbReference type="AlphaFoldDB" id="A0A1T4T5W2"/>
<evidence type="ECO:0000313" key="2">
    <source>
        <dbReference type="Proteomes" id="UP000190135"/>
    </source>
</evidence>
<dbReference type="Proteomes" id="UP000190135">
    <property type="component" value="Unassembled WGS sequence"/>
</dbReference>
<name>A0A1T4T5W2_9HYPH</name>
<accession>A0A1T4T5W2</accession>
<organism evidence="1 2">
    <name type="scientific">Consotaella salsifontis</name>
    <dbReference type="NCBI Taxonomy" id="1365950"/>
    <lineage>
        <taxon>Bacteria</taxon>
        <taxon>Pseudomonadati</taxon>
        <taxon>Pseudomonadota</taxon>
        <taxon>Alphaproteobacteria</taxon>
        <taxon>Hyphomicrobiales</taxon>
        <taxon>Aurantimonadaceae</taxon>
        <taxon>Consotaella</taxon>
    </lineage>
</organism>
<dbReference type="STRING" id="1365950.SAMN05428963_1203"/>
<dbReference type="EMBL" id="FUXL01000020">
    <property type="protein sequence ID" value="SKA35894.1"/>
    <property type="molecule type" value="Genomic_DNA"/>
</dbReference>
<dbReference type="RefSeq" id="WP_078710167.1">
    <property type="nucleotide sequence ID" value="NZ_FUXL01000020.1"/>
</dbReference>
<reference evidence="1 2" key="1">
    <citation type="submission" date="2017-02" db="EMBL/GenBank/DDBJ databases">
        <authorList>
            <person name="Peterson S.W."/>
        </authorList>
    </citation>
    <scope>NUCLEOTIDE SEQUENCE [LARGE SCALE GENOMIC DNA]</scope>
    <source>
        <strain evidence="1 2">USBA 369</strain>
    </source>
</reference>
<evidence type="ECO:0000313" key="1">
    <source>
        <dbReference type="EMBL" id="SKA35894.1"/>
    </source>
</evidence>
<proteinExistence type="predicted"/>